<organism evidence="2 3">
    <name type="scientific">Kribbella solani</name>
    <dbReference type="NCBI Taxonomy" id="236067"/>
    <lineage>
        <taxon>Bacteria</taxon>
        <taxon>Bacillati</taxon>
        <taxon>Actinomycetota</taxon>
        <taxon>Actinomycetes</taxon>
        <taxon>Propionibacteriales</taxon>
        <taxon>Kribbellaceae</taxon>
        <taxon>Kribbella</taxon>
    </lineage>
</organism>
<dbReference type="Proteomes" id="UP000558997">
    <property type="component" value="Unassembled WGS sequence"/>
</dbReference>
<dbReference type="AlphaFoldDB" id="A0A841DR28"/>
<feature type="region of interest" description="Disordered" evidence="1">
    <location>
        <begin position="44"/>
        <end position="78"/>
    </location>
</feature>
<keyword evidence="3" id="KW-1185">Reference proteome</keyword>
<evidence type="ECO:0000256" key="1">
    <source>
        <dbReference type="SAM" id="MobiDB-lite"/>
    </source>
</evidence>
<proteinExistence type="predicted"/>
<sequence length="260" mass="27417">MQGCPLEYSGGNPVIEGASLDQLQVQPRLDGTRSDGLHAALGLPAPGRGPANHSVSGTCPPKSAAVHAQPLPDSAGHPRTLALDLLTAHPGRAHNRPAHTRLRCAPRPARTRLRGVPACAAYSPALRTRLRCVLACAAYSPALRTRPAGASVQLCLGTRLLPVRAIWPVRCYIQANPQCPARPSRQAWPALPAGCTPPRPSRRGRRAAIPGRVRRACCPCVVGRVAGSAPRSTPSVLLVPEVRVASRLDELPRCATSALD</sequence>
<accession>A0A841DR28</accession>
<dbReference type="EMBL" id="JACHNF010000001">
    <property type="protein sequence ID" value="MBB5981032.1"/>
    <property type="molecule type" value="Genomic_DNA"/>
</dbReference>
<comment type="caution">
    <text evidence="2">The sequence shown here is derived from an EMBL/GenBank/DDBJ whole genome shotgun (WGS) entry which is preliminary data.</text>
</comment>
<evidence type="ECO:0000313" key="2">
    <source>
        <dbReference type="EMBL" id="MBB5981032.1"/>
    </source>
</evidence>
<evidence type="ECO:0000313" key="3">
    <source>
        <dbReference type="Proteomes" id="UP000558997"/>
    </source>
</evidence>
<reference evidence="2 3" key="1">
    <citation type="submission" date="2020-08" db="EMBL/GenBank/DDBJ databases">
        <title>Sequencing the genomes of 1000 actinobacteria strains.</title>
        <authorList>
            <person name="Klenk H.-P."/>
        </authorList>
    </citation>
    <scope>NUCLEOTIDE SEQUENCE [LARGE SCALE GENOMIC DNA]</scope>
    <source>
        <strain evidence="2 3">DSM 17294</strain>
    </source>
</reference>
<protein>
    <submittedName>
        <fullName evidence="2">Uncharacterized protein</fullName>
    </submittedName>
</protein>
<gene>
    <name evidence="2" type="ORF">HDA44_004373</name>
</gene>
<name>A0A841DR28_9ACTN</name>